<keyword evidence="2" id="KW-0378">Hydrolase</keyword>
<proteinExistence type="predicted"/>
<dbReference type="GO" id="GO:0005811">
    <property type="term" value="C:lipid droplet"/>
    <property type="evidence" value="ECO:0007669"/>
    <property type="project" value="TreeGrafter"/>
</dbReference>
<dbReference type="PANTHER" id="PTHR12406:SF38">
    <property type="entry name" value="PNPLA DOMAIN-CONTAINING PROTEIN"/>
    <property type="match status" value="1"/>
</dbReference>
<feature type="region of interest" description="Disordered" evidence="3">
    <location>
        <begin position="21"/>
        <end position="46"/>
    </location>
</feature>
<evidence type="ECO:0000313" key="5">
    <source>
        <dbReference type="EMBL" id="KAI1709468.1"/>
    </source>
</evidence>
<evidence type="ECO:0000313" key="6">
    <source>
        <dbReference type="Proteomes" id="UP001201812"/>
    </source>
</evidence>
<dbReference type="GO" id="GO:0055088">
    <property type="term" value="P:lipid homeostasis"/>
    <property type="evidence" value="ECO:0007669"/>
    <property type="project" value="TreeGrafter"/>
</dbReference>
<dbReference type="AlphaFoldDB" id="A0AAD4MWI1"/>
<dbReference type="GO" id="GO:0004806">
    <property type="term" value="F:triacylglycerol lipase activity"/>
    <property type="evidence" value="ECO:0007669"/>
    <property type="project" value="TreeGrafter"/>
</dbReference>
<sequence length="362" mass="40447">MNFAELHAKIGFPKRRFLTWPAESESGKKERGGKRDRSLNPERNDLKNLSPKIWTKSLTPADIWQFSEENVEKPSDRLARPNETPEGLWNREMLERAAQTHSPVGLSLSGCGFLGTYHFGAIMCIQKNAPNLLPRITHFTGASAGSLMAALLVLAPESVADGLIQLYELADELQKQRFGALTPGFNFARRLTGIAEKFIPEDISACEGRLFVSLTKQSDYSNRIVSVFPSRDYLLDCLMASCYIPFYSTGPFGYPPKIDGDYYIDGFYSNNLPILEDIPTITISPFSGSAIITPKDVSMFDWKMTLGSQVVKVNMQNVVRGAQALFPPKRRVLNGYYELGFRNAMKFLQDTGLYEGTEGDPV</sequence>
<organism evidence="5 6">
    <name type="scientific">Ditylenchus destructor</name>
    <dbReference type="NCBI Taxonomy" id="166010"/>
    <lineage>
        <taxon>Eukaryota</taxon>
        <taxon>Metazoa</taxon>
        <taxon>Ecdysozoa</taxon>
        <taxon>Nematoda</taxon>
        <taxon>Chromadorea</taxon>
        <taxon>Rhabditida</taxon>
        <taxon>Tylenchina</taxon>
        <taxon>Tylenchomorpha</taxon>
        <taxon>Sphaerularioidea</taxon>
        <taxon>Anguinidae</taxon>
        <taxon>Anguininae</taxon>
        <taxon>Ditylenchus</taxon>
    </lineage>
</organism>
<feature type="active site" description="Proton acceptor" evidence="2">
    <location>
        <position position="265"/>
    </location>
</feature>
<dbReference type="Proteomes" id="UP001201812">
    <property type="component" value="Unassembled WGS sequence"/>
</dbReference>
<comment type="caution">
    <text evidence="2">Lacks conserved residue(s) required for the propagation of feature annotation.</text>
</comment>
<feature type="active site" description="Nucleophile" evidence="2">
    <location>
        <position position="143"/>
    </location>
</feature>
<dbReference type="Pfam" id="PF01734">
    <property type="entry name" value="Patatin"/>
    <property type="match status" value="1"/>
</dbReference>
<dbReference type="PANTHER" id="PTHR12406">
    <property type="entry name" value="CALCIUM-INDEPENDENT PHOSPHOLIPASE A2 IPLA2 -RELATED"/>
    <property type="match status" value="1"/>
</dbReference>
<evidence type="ECO:0000256" key="1">
    <source>
        <dbReference type="ARBA" id="ARBA00023098"/>
    </source>
</evidence>
<evidence type="ECO:0000256" key="2">
    <source>
        <dbReference type="PROSITE-ProRule" id="PRU01161"/>
    </source>
</evidence>
<feature type="short sequence motif" description="GXGXXG" evidence="2">
    <location>
        <begin position="110"/>
        <end position="115"/>
    </location>
</feature>
<name>A0AAD4MWI1_9BILA</name>
<dbReference type="Gene3D" id="3.40.1090.10">
    <property type="entry name" value="Cytosolic phospholipase A2 catalytic domain"/>
    <property type="match status" value="1"/>
</dbReference>
<feature type="compositionally biased region" description="Basic and acidic residues" evidence="3">
    <location>
        <begin position="25"/>
        <end position="46"/>
    </location>
</feature>
<dbReference type="GO" id="GO:0019433">
    <property type="term" value="P:triglyceride catabolic process"/>
    <property type="evidence" value="ECO:0007669"/>
    <property type="project" value="TreeGrafter"/>
</dbReference>
<dbReference type="GO" id="GO:0005737">
    <property type="term" value="C:cytoplasm"/>
    <property type="evidence" value="ECO:0007669"/>
    <property type="project" value="TreeGrafter"/>
</dbReference>
<keyword evidence="2" id="KW-0442">Lipid degradation</keyword>
<feature type="domain" description="PNPLA" evidence="4">
    <location>
        <begin position="106"/>
        <end position="278"/>
    </location>
</feature>
<protein>
    <submittedName>
        <fullName evidence="5">Patatin-like phospholipase domain-containing protein</fullName>
    </submittedName>
</protein>
<reference evidence="5" key="1">
    <citation type="submission" date="2022-01" db="EMBL/GenBank/DDBJ databases">
        <title>Genome Sequence Resource for Two Populations of Ditylenchus destructor, the Migratory Endoparasitic Phytonematode.</title>
        <authorList>
            <person name="Zhang H."/>
            <person name="Lin R."/>
            <person name="Xie B."/>
        </authorList>
    </citation>
    <scope>NUCLEOTIDE SEQUENCE</scope>
    <source>
        <strain evidence="5">BazhouSP</strain>
    </source>
</reference>
<keyword evidence="1 2" id="KW-0443">Lipid metabolism</keyword>
<dbReference type="PROSITE" id="PS51635">
    <property type="entry name" value="PNPLA"/>
    <property type="match status" value="1"/>
</dbReference>
<comment type="caution">
    <text evidence="5">The sequence shown here is derived from an EMBL/GenBank/DDBJ whole genome shotgun (WGS) entry which is preliminary data.</text>
</comment>
<dbReference type="InterPro" id="IPR033562">
    <property type="entry name" value="PLPL"/>
</dbReference>
<dbReference type="SUPFAM" id="SSF52151">
    <property type="entry name" value="FabD/lysophospholipase-like"/>
    <property type="match status" value="1"/>
</dbReference>
<dbReference type="InterPro" id="IPR002641">
    <property type="entry name" value="PNPLA_dom"/>
</dbReference>
<dbReference type="EMBL" id="JAKKPZ010000030">
    <property type="protein sequence ID" value="KAI1709468.1"/>
    <property type="molecule type" value="Genomic_DNA"/>
</dbReference>
<accession>A0AAD4MWI1</accession>
<dbReference type="InterPro" id="IPR016035">
    <property type="entry name" value="Acyl_Trfase/lysoPLipase"/>
</dbReference>
<gene>
    <name evidence="5" type="ORF">DdX_11255</name>
</gene>
<evidence type="ECO:0000256" key="3">
    <source>
        <dbReference type="SAM" id="MobiDB-lite"/>
    </source>
</evidence>
<evidence type="ECO:0000259" key="4">
    <source>
        <dbReference type="PROSITE" id="PS51635"/>
    </source>
</evidence>
<feature type="short sequence motif" description="GXSXG" evidence="2">
    <location>
        <begin position="141"/>
        <end position="145"/>
    </location>
</feature>
<dbReference type="GO" id="GO:0016020">
    <property type="term" value="C:membrane"/>
    <property type="evidence" value="ECO:0007669"/>
    <property type="project" value="TreeGrafter"/>
</dbReference>
<keyword evidence="6" id="KW-1185">Reference proteome</keyword>